<keyword evidence="14" id="KW-0675">Receptor</keyword>
<dbReference type="OMA" id="PNIGYNT"/>
<dbReference type="FunFam" id="1.10.510.10:FF:000146">
    <property type="entry name" value="LRR receptor-like serine/threonine-protein kinase IOS1"/>
    <property type="match status" value="1"/>
</dbReference>
<dbReference type="InterPro" id="IPR024788">
    <property type="entry name" value="Malectin-like_Carb-bd_dom"/>
</dbReference>
<dbReference type="GO" id="GO:0004674">
    <property type="term" value="F:protein serine/threonine kinase activity"/>
    <property type="evidence" value="ECO:0007669"/>
    <property type="project" value="UniProtKB-KW"/>
</dbReference>
<proteinExistence type="predicted"/>
<reference evidence="20" key="1">
    <citation type="submission" date="2015-04" db="UniProtKB">
        <authorList>
            <consortium name="EnsemblPlants"/>
        </authorList>
    </citation>
    <scope>IDENTIFICATION</scope>
</reference>
<keyword evidence="3" id="KW-0723">Serine/threonine-protein kinase</keyword>
<dbReference type="SUPFAM" id="SSF56112">
    <property type="entry name" value="Protein kinase-like (PK-like)"/>
    <property type="match status" value="1"/>
</dbReference>
<dbReference type="eggNOG" id="ENOG502QQCZ">
    <property type="taxonomic scope" value="Eukaryota"/>
</dbReference>
<keyword evidence="8" id="KW-0677">Repeat</keyword>
<protein>
    <recommendedName>
        <fullName evidence="2">non-specific serine/threonine protein kinase</fullName>
        <ecNumber evidence="2">2.7.11.1</ecNumber>
    </recommendedName>
</protein>
<comment type="subcellular location">
    <subcellularLocation>
        <location evidence="1">Cell membrane</location>
        <topology evidence="1">Single-pass membrane protein</topology>
    </subcellularLocation>
</comment>
<evidence type="ECO:0000256" key="10">
    <source>
        <dbReference type="ARBA" id="ARBA00022777"/>
    </source>
</evidence>
<evidence type="ECO:0000256" key="5">
    <source>
        <dbReference type="ARBA" id="ARBA00022614"/>
    </source>
</evidence>
<dbReference type="Proteomes" id="UP000026962">
    <property type="component" value="Chromosome 9"/>
</dbReference>
<keyword evidence="11 17" id="KW-0067">ATP-binding</keyword>
<dbReference type="InterPro" id="IPR001611">
    <property type="entry name" value="Leu-rich_rpt"/>
</dbReference>
<keyword evidence="10" id="KW-0418">Kinase</keyword>
<comment type="catalytic activity">
    <reaction evidence="16">
        <text>L-seryl-[protein] + ATP = O-phospho-L-seryl-[protein] + ADP + H(+)</text>
        <dbReference type="Rhea" id="RHEA:17989"/>
        <dbReference type="Rhea" id="RHEA-COMP:9863"/>
        <dbReference type="Rhea" id="RHEA-COMP:11604"/>
        <dbReference type="ChEBI" id="CHEBI:15378"/>
        <dbReference type="ChEBI" id="CHEBI:29999"/>
        <dbReference type="ChEBI" id="CHEBI:30616"/>
        <dbReference type="ChEBI" id="CHEBI:83421"/>
        <dbReference type="ChEBI" id="CHEBI:456216"/>
        <dbReference type="EC" id="2.7.11.1"/>
    </reaction>
</comment>
<reference evidence="20" key="2">
    <citation type="submission" date="2018-05" db="EMBL/GenBank/DDBJ databases">
        <title>OpunRS2 (Oryza punctata Reference Sequence Version 2).</title>
        <authorList>
            <person name="Zhang J."/>
            <person name="Kudrna D."/>
            <person name="Lee S."/>
            <person name="Talag J."/>
            <person name="Welchert J."/>
            <person name="Wing R.A."/>
        </authorList>
    </citation>
    <scope>NUCLEOTIDE SEQUENCE [LARGE SCALE GENOMIC DNA]</scope>
</reference>
<dbReference type="GO" id="GO:0005886">
    <property type="term" value="C:plasma membrane"/>
    <property type="evidence" value="ECO:0007669"/>
    <property type="project" value="UniProtKB-SubCell"/>
</dbReference>
<evidence type="ECO:0000256" key="17">
    <source>
        <dbReference type="PROSITE-ProRule" id="PRU10141"/>
    </source>
</evidence>
<dbReference type="Gene3D" id="3.80.10.10">
    <property type="entry name" value="Ribonuclease Inhibitor"/>
    <property type="match status" value="1"/>
</dbReference>
<dbReference type="Pfam" id="PF00560">
    <property type="entry name" value="LRR_1"/>
    <property type="match status" value="2"/>
</dbReference>
<keyword evidence="18" id="KW-0732">Signal</keyword>
<dbReference type="AlphaFoldDB" id="A0A0E0LZ15"/>
<dbReference type="Gene3D" id="3.30.200.20">
    <property type="entry name" value="Phosphorylase Kinase, domain 1"/>
    <property type="match status" value="1"/>
</dbReference>
<keyword evidence="7" id="KW-0812">Transmembrane</keyword>
<dbReference type="EC" id="2.7.11.1" evidence="2"/>
<evidence type="ECO:0000256" key="7">
    <source>
        <dbReference type="ARBA" id="ARBA00022692"/>
    </source>
</evidence>
<evidence type="ECO:0000256" key="3">
    <source>
        <dbReference type="ARBA" id="ARBA00022527"/>
    </source>
</evidence>
<organism evidence="20">
    <name type="scientific">Oryza punctata</name>
    <name type="common">Red rice</name>
    <dbReference type="NCBI Taxonomy" id="4537"/>
    <lineage>
        <taxon>Eukaryota</taxon>
        <taxon>Viridiplantae</taxon>
        <taxon>Streptophyta</taxon>
        <taxon>Embryophyta</taxon>
        <taxon>Tracheophyta</taxon>
        <taxon>Spermatophyta</taxon>
        <taxon>Magnoliopsida</taxon>
        <taxon>Liliopsida</taxon>
        <taxon>Poales</taxon>
        <taxon>Poaceae</taxon>
        <taxon>BOP clade</taxon>
        <taxon>Oryzoideae</taxon>
        <taxon>Oryzeae</taxon>
        <taxon>Oryzinae</taxon>
        <taxon>Oryza</taxon>
    </lineage>
</organism>
<evidence type="ECO:0000256" key="15">
    <source>
        <dbReference type="ARBA" id="ARBA00047899"/>
    </source>
</evidence>
<evidence type="ECO:0000256" key="16">
    <source>
        <dbReference type="ARBA" id="ARBA00048679"/>
    </source>
</evidence>
<evidence type="ECO:0000256" key="18">
    <source>
        <dbReference type="SAM" id="SignalP"/>
    </source>
</evidence>
<feature type="domain" description="Protein kinase" evidence="19">
    <location>
        <begin position="535"/>
        <end position="813"/>
    </location>
</feature>
<sequence length="858" mass="94270">MAARSCLLLLSCLAVAAAAGMLRAARGQPDSNGFISIDCGLSGKAGYVDNATKLSYSPDAGFTDAGTNNNISAEYLSPASSRIFDNVRSFPGAAPGSCYTLRSLVPGLKYLVRASFKYGNYDGLRRLPMFDLYAGVNFWTTVNITDAAVAHAEEAIVVLPDDSLQVCLVNTGAGTPFISGLDIRPLKNSLYPQANATQGLVLAARMNFGPADTFIRYPDDPHDRAWKPWIDTMIYAEITTTKTVQSVEDDMFEVPSAVMQTVITPHNASGSIQLRWEAKPNTNYPSPEYIVIMHFSELQLLQENTIRTFNISINNMIVGNITPDYLYADSSRNTKPFRSSNQYNITLHATANSTMSPIINALEIFSIISTTTVPTNTMDVSAITTIKKQYEVKGNWMGDPCVPKTMTWDWLTCGYTISSPPTITGVNLSYNNLTGSIPEALSLLSSLTVLDLSGNQLSGSIPSELLKRAQDKSLQLRYENNPDLCVNGTCPSPEGDPKLAIYISVPGQRTILSIYIMSQQAIPTEVTAMDMKITNNFEQVLGKGGFGYVYYGILEEGTQVAVKLRSQSSNQGVKEFLTEAEFAQTLIRIHHKNLVSMIGYCKDGEYMALVHEYMSEGTLEEHIAGRDHNKRNLTWTERLRITLESAQGLEYLHKGCSPPLIHRDVKATNILLNMKLEAKIANFGLSKIFNRDSDTHVSTSILVGTPGYIDPEYHATMMPTTKSDVYGFGVVLLELVTGKNPILRTPQPISLIHWVQQRLQCGNIEGVVDTRMNGVYDVNSVWKVAEIALKCTAQASAQRPTMTDVVAQLQECLDLEYGRAGSVPELSIDHVSKTRTILEMDHLERVPLSTMSSGPSAR</sequence>
<feature type="binding site" evidence="17">
    <location>
        <position position="563"/>
    </location>
    <ligand>
        <name>ATP</name>
        <dbReference type="ChEBI" id="CHEBI:30616"/>
    </ligand>
</feature>
<dbReference type="GO" id="GO:0005524">
    <property type="term" value="F:ATP binding"/>
    <property type="evidence" value="ECO:0007669"/>
    <property type="project" value="UniProtKB-UniRule"/>
</dbReference>
<evidence type="ECO:0000259" key="19">
    <source>
        <dbReference type="PROSITE" id="PS50011"/>
    </source>
</evidence>
<dbReference type="InterPro" id="IPR017441">
    <property type="entry name" value="Protein_kinase_ATP_BS"/>
</dbReference>
<feature type="chain" id="PRO_5002367301" description="non-specific serine/threonine protein kinase" evidence="18">
    <location>
        <begin position="19"/>
        <end position="858"/>
    </location>
</feature>
<evidence type="ECO:0000256" key="6">
    <source>
        <dbReference type="ARBA" id="ARBA00022679"/>
    </source>
</evidence>
<dbReference type="PROSITE" id="PS51450">
    <property type="entry name" value="LRR"/>
    <property type="match status" value="1"/>
</dbReference>
<accession>A0A0E0LZ15</accession>
<keyword evidence="6" id="KW-0808">Transferase</keyword>
<dbReference type="STRING" id="4537.A0A0E0LZ15"/>
<evidence type="ECO:0000256" key="11">
    <source>
        <dbReference type="ARBA" id="ARBA00022840"/>
    </source>
</evidence>
<dbReference type="InterPro" id="IPR008271">
    <property type="entry name" value="Ser/Thr_kinase_AS"/>
</dbReference>
<dbReference type="SMART" id="SM00220">
    <property type="entry name" value="S_TKc"/>
    <property type="match status" value="1"/>
</dbReference>
<dbReference type="InterPro" id="IPR000719">
    <property type="entry name" value="Prot_kinase_dom"/>
</dbReference>
<keyword evidence="5" id="KW-0433">Leucine-rich repeat</keyword>
<dbReference type="PANTHER" id="PTHR45631:SF114">
    <property type="entry name" value="OS05G0525800 PROTEIN"/>
    <property type="match status" value="1"/>
</dbReference>
<dbReference type="InterPro" id="IPR032675">
    <property type="entry name" value="LRR_dom_sf"/>
</dbReference>
<comment type="catalytic activity">
    <reaction evidence="15">
        <text>L-threonyl-[protein] + ATP = O-phospho-L-threonyl-[protein] + ADP + H(+)</text>
        <dbReference type="Rhea" id="RHEA:46608"/>
        <dbReference type="Rhea" id="RHEA-COMP:11060"/>
        <dbReference type="Rhea" id="RHEA-COMP:11605"/>
        <dbReference type="ChEBI" id="CHEBI:15378"/>
        <dbReference type="ChEBI" id="CHEBI:30013"/>
        <dbReference type="ChEBI" id="CHEBI:30616"/>
        <dbReference type="ChEBI" id="CHEBI:61977"/>
        <dbReference type="ChEBI" id="CHEBI:456216"/>
        <dbReference type="EC" id="2.7.11.1"/>
    </reaction>
</comment>
<dbReference type="InterPro" id="IPR001245">
    <property type="entry name" value="Ser-Thr/Tyr_kinase_cat_dom"/>
</dbReference>
<dbReference type="PROSITE" id="PS00107">
    <property type="entry name" value="PROTEIN_KINASE_ATP"/>
    <property type="match status" value="1"/>
</dbReference>
<keyword evidence="4" id="KW-0597">Phosphoprotein</keyword>
<keyword evidence="13" id="KW-0472">Membrane</keyword>
<dbReference type="EnsemblPlants" id="OPUNC09G02610.1">
    <property type="protein sequence ID" value="OPUNC09G02610.1"/>
    <property type="gene ID" value="OPUNC09G02610"/>
</dbReference>
<dbReference type="PANTHER" id="PTHR45631">
    <property type="entry name" value="OS07G0107800 PROTEIN-RELATED"/>
    <property type="match status" value="1"/>
</dbReference>
<evidence type="ECO:0000256" key="8">
    <source>
        <dbReference type="ARBA" id="ARBA00022737"/>
    </source>
</evidence>
<feature type="signal peptide" evidence="18">
    <location>
        <begin position="1"/>
        <end position="18"/>
    </location>
</feature>
<keyword evidence="21" id="KW-1185">Reference proteome</keyword>
<dbReference type="Gramene" id="OPUNC09G02610.1">
    <property type="protein sequence ID" value="OPUNC09G02610.1"/>
    <property type="gene ID" value="OPUNC09G02610"/>
</dbReference>
<dbReference type="Gene3D" id="1.10.510.10">
    <property type="entry name" value="Transferase(Phosphotransferase) domain 1"/>
    <property type="match status" value="1"/>
</dbReference>
<evidence type="ECO:0000313" key="20">
    <source>
        <dbReference type="EnsemblPlants" id="OPUNC09G02610.1"/>
    </source>
</evidence>
<evidence type="ECO:0000256" key="14">
    <source>
        <dbReference type="ARBA" id="ARBA00023170"/>
    </source>
</evidence>
<evidence type="ECO:0000313" key="21">
    <source>
        <dbReference type="Proteomes" id="UP000026962"/>
    </source>
</evidence>
<dbReference type="PROSITE" id="PS50011">
    <property type="entry name" value="PROTEIN_KINASE_DOM"/>
    <property type="match status" value="1"/>
</dbReference>
<dbReference type="Pfam" id="PF12819">
    <property type="entry name" value="Malectin_like"/>
    <property type="match status" value="1"/>
</dbReference>
<evidence type="ECO:0000256" key="9">
    <source>
        <dbReference type="ARBA" id="ARBA00022741"/>
    </source>
</evidence>
<keyword evidence="12" id="KW-1133">Transmembrane helix</keyword>
<dbReference type="PROSITE" id="PS00108">
    <property type="entry name" value="PROTEIN_KINASE_ST"/>
    <property type="match status" value="1"/>
</dbReference>
<dbReference type="Pfam" id="PF07714">
    <property type="entry name" value="PK_Tyr_Ser-Thr"/>
    <property type="match status" value="1"/>
</dbReference>
<dbReference type="SUPFAM" id="SSF52058">
    <property type="entry name" value="L domain-like"/>
    <property type="match status" value="1"/>
</dbReference>
<evidence type="ECO:0000256" key="12">
    <source>
        <dbReference type="ARBA" id="ARBA00022989"/>
    </source>
</evidence>
<keyword evidence="9 17" id="KW-0547">Nucleotide-binding</keyword>
<dbReference type="InterPro" id="IPR011009">
    <property type="entry name" value="Kinase-like_dom_sf"/>
</dbReference>
<evidence type="ECO:0000256" key="2">
    <source>
        <dbReference type="ARBA" id="ARBA00012513"/>
    </source>
</evidence>
<evidence type="ECO:0000256" key="4">
    <source>
        <dbReference type="ARBA" id="ARBA00022553"/>
    </source>
</evidence>
<evidence type="ECO:0000256" key="1">
    <source>
        <dbReference type="ARBA" id="ARBA00004162"/>
    </source>
</evidence>
<name>A0A0E0LZ15_ORYPU</name>
<evidence type="ECO:0000256" key="13">
    <source>
        <dbReference type="ARBA" id="ARBA00023136"/>
    </source>
</evidence>
<dbReference type="HOGENOM" id="CLU_000288_41_1_1"/>